<dbReference type="GO" id="GO:0005789">
    <property type="term" value="C:endoplasmic reticulum membrane"/>
    <property type="evidence" value="ECO:0007669"/>
    <property type="project" value="UniProtKB-SubCell"/>
</dbReference>
<dbReference type="PANTHER" id="PTHR31651">
    <property type="match status" value="1"/>
</dbReference>
<gene>
    <name evidence="11" type="ORF">SAY87_016484</name>
</gene>
<feature type="transmembrane region" description="Helical" evidence="10">
    <location>
        <begin position="12"/>
        <end position="34"/>
    </location>
</feature>
<keyword evidence="6 10" id="KW-0472">Membrane</keyword>
<comment type="function">
    <text evidence="8">Involved in cellular auxin homeostasis by regulating auxin metabolism. Regulates intracellular auxin accumulation at the endoplasmic reticulum and thus auxin availability for nuclear auxin signaling.</text>
</comment>
<proteinExistence type="inferred from homology"/>
<dbReference type="Pfam" id="PF03547">
    <property type="entry name" value="Mem_trans"/>
    <property type="match status" value="1"/>
</dbReference>
<feature type="transmembrane region" description="Helical" evidence="10">
    <location>
        <begin position="338"/>
        <end position="361"/>
    </location>
</feature>
<evidence type="ECO:0000256" key="2">
    <source>
        <dbReference type="ARBA" id="ARBA00022448"/>
    </source>
</evidence>
<evidence type="ECO:0000313" key="11">
    <source>
        <dbReference type="EMBL" id="KAK4780378.1"/>
    </source>
</evidence>
<name>A0AAN7QZ43_9MYRT</name>
<keyword evidence="5 10" id="KW-1133">Transmembrane helix</keyword>
<evidence type="ECO:0000256" key="6">
    <source>
        <dbReference type="ARBA" id="ARBA00023136"/>
    </source>
</evidence>
<feature type="transmembrane region" description="Helical" evidence="10">
    <location>
        <begin position="106"/>
        <end position="127"/>
    </location>
</feature>
<evidence type="ECO:0000256" key="9">
    <source>
        <dbReference type="ARBA" id="ARBA00025752"/>
    </source>
</evidence>
<dbReference type="GO" id="GO:0009734">
    <property type="term" value="P:auxin-activated signaling pathway"/>
    <property type="evidence" value="ECO:0007669"/>
    <property type="project" value="UniProtKB-KW"/>
</dbReference>
<dbReference type="PANTHER" id="PTHR31651:SF3">
    <property type="entry name" value="PROTEIN PIN-LIKES 7"/>
    <property type="match status" value="1"/>
</dbReference>
<keyword evidence="7" id="KW-0927">Auxin signaling pathway</keyword>
<comment type="caution">
    <text evidence="11">The sequence shown here is derived from an EMBL/GenBank/DDBJ whole genome shotgun (WGS) entry which is preliminary data.</text>
</comment>
<reference evidence="11 12" key="1">
    <citation type="journal article" date="2023" name="Hortic Res">
        <title>Pangenome of water caltrop reveals structural variations and asymmetric subgenome divergence after allopolyploidization.</title>
        <authorList>
            <person name="Zhang X."/>
            <person name="Chen Y."/>
            <person name="Wang L."/>
            <person name="Yuan Y."/>
            <person name="Fang M."/>
            <person name="Shi L."/>
            <person name="Lu R."/>
            <person name="Comes H.P."/>
            <person name="Ma Y."/>
            <person name="Chen Y."/>
            <person name="Huang G."/>
            <person name="Zhou Y."/>
            <person name="Zheng Z."/>
            <person name="Qiu Y."/>
        </authorList>
    </citation>
    <scope>NUCLEOTIDE SEQUENCE [LARGE SCALE GENOMIC DNA]</scope>
    <source>
        <tissue evidence="11">Roots</tissue>
    </source>
</reference>
<sequence length="431" mass="47281">MGFWTLFQVASMPVLEVLLISFLGAFMATSYCNLLPADARRSLNRIVFIVFTPSLMFASLAKTVTLQDIISWWFMPINIGITFLVGGVLGWLLVKLLKPRPHLEGLVIATCSAGNMGNLLLIVVPAICKEKGSSFGNRDVCRTVGLSYASMSMALGGFYIWTYTYHLIRSSSVKYKSLQISEEYEGISKSPNLDLGADGQTLLLEGEGQGKSTSVSTSMTIDELGDQHQPIVSVEPMNGKEMSFWSNLKEFLLKIFEELLAPPTIAAVLGFIFGAVTWLKGLIIGDAAPLRVIQNSIKLLGDGTIPCITLILGGNLTQGNIWEPAFCAGLRSSRIRPWVTLGVICIRYLLQPVIGIGIVKAAANLGFLPSDKLFQYVLMVQFTLPPAMNIGTMTQLFDVGQEECSVLFFWTYLVSAIALIVWSTVYMWILS</sequence>
<keyword evidence="3 10" id="KW-0812">Transmembrane</keyword>
<evidence type="ECO:0000256" key="10">
    <source>
        <dbReference type="SAM" id="Phobius"/>
    </source>
</evidence>
<evidence type="ECO:0000256" key="1">
    <source>
        <dbReference type="ARBA" id="ARBA00004477"/>
    </source>
</evidence>
<organism evidence="11 12">
    <name type="scientific">Trapa incisa</name>
    <dbReference type="NCBI Taxonomy" id="236973"/>
    <lineage>
        <taxon>Eukaryota</taxon>
        <taxon>Viridiplantae</taxon>
        <taxon>Streptophyta</taxon>
        <taxon>Embryophyta</taxon>
        <taxon>Tracheophyta</taxon>
        <taxon>Spermatophyta</taxon>
        <taxon>Magnoliopsida</taxon>
        <taxon>eudicotyledons</taxon>
        <taxon>Gunneridae</taxon>
        <taxon>Pentapetalae</taxon>
        <taxon>rosids</taxon>
        <taxon>malvids</taxon>
        <taxon>Myrtales</taxon>
        <taxon>Lythraceae</taxon>
        <taxon>Trapa</taxon>
    </lineage>
</organism>
<feature type="transmembrane region" description="Helical" evidence="10">
    <location>
        <begin position="373"/>
        <end position="394"/>
    </location>
</feature>
<accession>A0AAN7QZ43</accession>
<evidence type="ECO:0000256" key="8">
    <source>
        <dbReference type="ARBA" id="ARBA00025100"/>
    </source>
</evidence>
<evidence type="ECO:0008006" key="13">
    <source>
        <dbReference type="Google" id="ProtNLM"/>
    </source>
</evidence>
<dbReference type="InterPro" id="IPR045033">
    <property type="entry name" value="PILS1/3/4/5/7"/>
</dbReference>
<feature type="transmembrane region" description="Helical" evidence="10">
    <location>
        <begin position="406"/>
        <end position="429"/>
    </location>
</feature>
<keyword evidence="12" id="KW-1185">Reference proteome</keyword>
<dbReference type="InterPro" id="IPR004776">
    <property type="entry name" value="Mem_transp_PIN-like"/>
</dbReference>
<protein>
    <recommendedName>
        <fullName evidence="13">Protein PIN-LIKES 7-like</fullName>
    </recommendedName>
</protein>
<evidence type="ECO:0000256" key="7">
    <source>
        <dbReference type="ARBA" id="ARBA00023294"/>
    </source>
</evidence>
<dbReference type="Proteomes" id="UP001345219">
    <property type="component" value="Chromosome 13"/>
</dbReference>
<evidence type="ECO:0000256" key="3">
    <source>
        <dbReference type="ARBA" id="ARBA00022692"/>
    </source>
</evidence>
<keyword evidence="2" id="KW-0813">Transport</keyword>
<comment type="subcellular location">
    <subcellularLocation>
        <location evidence="1">Endoplasmic reticulum membrane</location>
        <topology evidence="1">Multi-pass membrane protein</topology>
    </subcellularLocation>
</comment>
<evidence type="ECO:0000256" key="4">
    <source>
        <dbReference type="ARBA" id="ARBA00022824"/>
    </source>
</evidence>
<dbReference type="EMBL" id="JAXIOK010000001">
    <property type="protein sequence ID" value="KAK4780378.1"/>
    <property type="molecule type" value="Genomic_DNA"/>
</dbReference>
<feature type="transmembrane region" description="Helical" evidence="10">
    <location>
        <begin position="46"/>
        <end position="64"/>
    </location>
</feature>
<feature type="transmembrane region" description="Helical" evidence="10">
    <location>
        <begin position="147"/>
        <end position="168"/>
    </location>
</feature>
<evidence type="ECO:0000256" key="5">
    <source>
        <dbReference type="ARBA" id="ARBA00022989"/>
    </source>
</evidence>
<dbReference type="GO" id="GO:0080162">
    <property type="term" value="P:endoplasmic reticulum to cytosol auxin transport"/>
    <property type="evidence" value="ECO:0007669"/>
    <property type="project" value="InterPro"/>
</dbReference>
<dbReference type="AlphaFoldDB" id="A0AAN7QZ43"/>
<keyword evidence="4" id="KW-0256">Endoplasmic reticulum</keyword>
<comment type="similarity">
    <text evidence="9">Belongs to the auxin efflux carrier (TC 2.A.69.2) family.</text>
</comment>
<feature type="transmembrane region" description="Helical" evidence="10">
    <location>
        <begin position="70"/>
        <end position="94"/>
    </location>
</feature>
<evidence type="ECO:0000313" key="12">
    <source>
        <dbReference type="Proteomes" id="UP001345219"/>
    </source>
</evidence>